<dbReference type="Proteomes" id="UP001302812">
    <property type="component" value="Unassembled WGS sequence"/>
</dbReference>
<evidence type="ECO:0000313" key="2">
    <source>
        <dbReference type="Proteomes" id="UP001302812"/>
    </source>
</evidence>
<reference evidence="1" key="2">
    <citation type="submission" date="2023-05" db="EMBL/GenBank/DDBJ databases">
        <authorList>
            <consortium name="Lawrence Berkeley National Laboratory"/>
            <person name="Steindorff A."/>
            <person name="Hensen N."/>
            <person name="Bonometti L."/>
            <person name="Westerberg I."/>
            <person name="Brannstrom I.O."/>
            <person name="Guillou S."/>
            <person name="Cros-Aarteil S."/>
            <person name="Calhoun S."/>
            <person name="Haridas S."/>
            <person name="Kuo A."/>
            <person name="Mondo S."/>
            <person name="Pangilinan J."/>
            <person name="Riley R."/>
            <person name="Labutti K."/>
            <person name="Andreopoulos B."/>
            <person name="Lipzen A."/>
            <person name="Chen C."/>
            <person name="Yanf M."/>
            <person name="Daum C."/>
            <person name="Ng V."/>
            <person name="Clum A."/>
            <person name="Ohm R."/>
            <person name="Martin F."/>
            <person name="Silar P."/>
            <person name="Natvig D."/>
            <person name="Lalanne C."/>
            <person name="Gautier V."/>
            <person name="Ament-Velasquez S.L."/>
            <person name="Kruys A."/>
            <person name="Hutchinson M.I."/>
            <person name="Powell A.J."/>
            <person name="Barry K."/>
            <person name="Miller A.N."/>
            <person name="Grigoriev I.V."/>
            <person name="Debuchy R."/>
            <person name="Gladieux P."/>
            <person name="Thoren M.H."/>
            <person name="Johannesson H."/>
        </authorList>
    </citation>
    <scope>NUCLEOTIDE SEQUENCE</scope>
    <source>
        <strain evidence="1">CBS 508.74</strain>
    </source>
</reference>
<proteinExistence type="predicted"/>
<sequence length="113" mass="12854">MPVPFLPGPVSDEQSTRWRRCATTSLRCSQILPTCLVCQLLLCYRPVRPSRSSYCDARFPCLAHMAPAGLPRWTDCICLLPHVKDSGRDARLPMQCSNGDLPEWQNTWICRPH</sequence>
<dbReference type="EMBL" id="MU853332">
    <property type="protein sequence ID" value="KAK4117726.1"/>
    <property type="molecule type" value="Genomic_DNA"/>
</dbReference>
<organism evidence="1 2">
    <name type="scientific">Canariomyces notabilis</name>
    <dbReference type="NCBI Taxonomy" id="2074819"/>
    <lineage>
        <taxon>Eukaryota</taxon>
        <taxon>Fungi</taxon>
        <taxon>Dikarya</taxon>
        <taxon>Ascomycota</taxon>
        <taxon>Pezizomycotina</taxon>
        <taxon>Sordariomycetes</taxon>
        <taxon>Sordariomycetidae</taxon>
        <taxon>Sordariales</taxon>
        <taxon>Chaetomiaceae</taxon>
        <taxon>Canariomyces</taxon>
    </lineage>
</organism>
<reference evidence="1" key="1">
    <citation type="journal article" date="2023" name="Mol. Phylogenet. Evol.">
        <title>Genome-scale phylogeny and comparative genomics of the fungal order Sordariales.</title>
        <authorList>
            <person name="Hensen N."/>
            <person name="Bonometti L."/>
            <person name="Westerberg I."/>
            <person name="Brannstrom I.O."/>
            <person name="Guillou S."/>
            <person name="Cros-Aarteil S."/>
            <person name="Calhoun S."/>
            <person name="Haridas S."/>
            <person name="Kuo A."/>
            <person name="Mondo S."/>
            <person name="Pangilinan J."/>
            <person name="Riley R."/>
            <person name="LaButti K."/>
            <person name="Andreopoulos B."/>
            <person name="Lipzen A."/>
            <person name="Chen C."/>
            <person name="Yan M."/>
            <person name="Daum C."/>
            <person name="Ng V."/>
            <person name="Clum A."/>
            <person name="Steindorff A."/>
            <person name="Ohm R.A."/>
            <person name="Martin F."/>
            <person name="Silar P."/>
            <person name="Natvig D.O."/>
            <person name="Lalanne C."/>
            <person name="Gautier V."/>
            <person name="Ament-Velasquez S.L."/>
            <person name="Kruys A."/>
            <person name="Hutchinson M.I."/>
            <person name="Powell A.J."/>
            <person name="Barry K."/>
            <person name="Miller A.N."/>
            <person name="Grigoriev I.V."/>
            <person name="Debuchy R."/>
            <person name="Gladieux P."/>
            <person name="Hiltunen Thoren M."/>
            <person name="Johannesson H."/>
        </authorList>
    </citation>
    <scope>NUCLEOTIDE SEQUENCE</scope>
    <source>
        <strain evidence="1">CBS 508.74</strain>
    </source>
</reference>
<keyword evidence="2" id="KW-1185">Reference proteome</keyword>
<evidence type="ECO:0000313" key="1">
    <source>
        <dbReference type="EMBL" id="KAK4117726.1"/>
    </source>
</evidence>
<dbReference type="AlphaFoldDB" id="A0AAN6YXG9"/>
<accession>A0AAN6YXG9</accession>
<gene>
    <name evidence="1" type="ORF">N656DRAFT_57313</name>
</gene>
<protein>
    <submittedName>
        <fullName evidence="1">Uncharacterized protein</fullName>
    </submittedName>
</protein>
<comment type="caution">
    <text evidence="1">The sequence shown here is derived from an EMBL/GenBank/DDBJ whole genome shotgun (WGS) entry which is preliminary data.</text>
</comment>
<dbReference type="RefSeq" id="XP_064675296.1">
    <property type="nucleotide sequence ID" value="XM_064810142.1"/>
</dbReference>
<name>A0AAN6YXG9_9PEZI</name>
<dbReference type="GeneID" id="89934267"/>